<dbReference type="GO" id="GO:0030515">
    <property type="term" value="F:snoRNA binding"/>
    <property type="evidence" value="ECO:0007669"/>
    <property type="project" value="TreeGrafter"/>
</dbReference>
<dbReference type="Proteomes" id="UP000189513">
    <property type="component" value="Unassembled WGS sequence"/>
</dbReference>
<keyword evidence="11" id="KW-1185">Reference proteome</keyword>
<evidence type="ECO:0000256" key="4">
    <source>
        <dbReference type="ARBA" id="ARBA00022517"/>
    </source>
</evidence>
<dbReference type="EMBL" id="MPUK01000004">
    <property type="protein sequence ID" value="ONH67535.1"/>
    <property type="molecule type" value="Genomic_DNA"/>
</dbReference>
<comment type="caution">
    <text evidence="10">The sequence shown here is derived from an EMBL/GenBank/DDBJ whole genome shotgun (WGS) entry which is preliminary data.</text>
</comment>
<comment type="subunit">
    <text evidence="8">Component of the ribosomal small subunit (SSU) processome.</text>
</comment>
<evidence type="ECO:0000256" key="6">
    <source>
        <dbReference type="ARBA" id="ARBA00023242"/>
    </source>
</evidence>
<dbReference type="VEuPathDB" id="FungiDB:BON22_2347"/>
<name>A0A1V2L7E5_CYBFA</name>
<dbReference type="InterPro" id="IPR040191">
    <property type="entry name" value="UTP10"/>
</dbReference>
<feature type="domain" description="BP28 C-terminal" evidence="9">
    <location>
        <begin position="1470"/>
        <end position="1617"/>
    </location>
</feature>
<protein>
    <recommendedName>
        <fullName evidence="3 8">U3 small nucleolar RNA-associated protein 10</fullName>
    </recommendedName>
</protein>
<keyword evidence="7 8" id="KW-0687">Ribonucleoprotein</keyword>
<comment type="function">
    <text evidence="8">Involved in nucleolar processing of pre-18S ribosomal RNA.</text>
</comment>
<dbReference type="InterPro" id="IPR016024">
    <property type="entry name" value="ARM-type_fold"/>
</dbReference>
<evidence type="ECO:0000256" key="2">
    <source>
        <dbReference type="ARBA" id="ARBA00010559"/>
    </source>
</evidence>
<dbReference type="SUPFAM" id="SSF48371">
    <property type="entry name" value="ARM repeat"/>
    <property type="match status" value="2"/>
</dbReference>
<dbReference type="SMART" id="SM01036">
    <property type="entry name" value="BP28CT"/>
    <property type="match status" value="1"/>
</dbReference>
<organism evidence="10 11">
    <name type="scientific">Cyberlindnera fabianii</name>
    <name type="common">Yeast</name>
    <name type="synonym">Hansenula fabianii</name>
    <dbReference type="NCBI Taxonomy" id="36022"/>
    <lineage>
        <taxon>Eukaryota</taxon>
        <taxon>Fungi</taxon>
        <taxon>Dikarya</taxon>
        <taxon>Ascomycota</taxon>
        <taxon>Saccharomycotina</taxon>
        <taxon>Saccharomycetes</taxon>
        <taxon>Phaffomycetales</taxon>
        <taxon>Phaffomycetaceae</taxon>
        <taxon>Cyberlindnera</taxon>
    </lineage>
</organism>
<dbReference type="InterPro" id="IPR012954">
    <property type="entry name" value="BP28_C_dom"/>
</dbReference>
<evidence type="ECO:0000256" key="5">
    <source>
        <dbReference type="ARBA" id="ARBA00022552"/>
    </source>
</evidence>
<dbReference type="PANTHER" id="PTHR13457">
    <property type="entry name" value="BAP28"/>
    <property type="match status" value="1"/>
</dbReference>
<dbReference type="STRING" id="36022.A0A1V2L7E5"/>
<sequence>MSSLAAQLSNIAAGSATVAHDRKKRQKLHAVSLIYASKVAATQDYEIIYSNAFEALEELITVDKRFSFFKNSLFSETSINVDRSVQTAEQNKDLDNAVNAYLSLISPRWNLAPALQATEWLVRRFQIHIHNSEHFLLSTINYYQTPVFKRILEITKLPPLFAGLGGFKNTDRSPTSTSMVKLFSDIEFFNLYVKYLEDSTTKNIIYSSQLLFFTCTAVNVIASLSTNDKAMNAIVPLVLEVSAKLLTSANPDAHVAAHTLLVVLSSAVPLSQEIIYAATETILAKVQKKAEGSALVAVAKLFQSLNGTKFENLPVRIYRMLIKLITSDIARFEEMLTSKNVKCHKLVTVLAKTILAYDFEERVTLVLSVLKQVPLPSYEMSYIIRDSVDVIDQIEKDKTQIVDLFEFYIKEHEELLLNVLKDLNITIDILEIKLQTSLQTISKEDTTAIPEASEVTVTEAESKKDLIESFKSNNTKTVSFLAPGSEDEFNKLIPLFTKASRHNLVKDFVNNTFSSSDSALTFLVRASVSVSVPSFARVQALTLVKDEIKNIDDKLNLLTLVPVLMTGLADPRRSVRVLAVETLRLISKRSQTGTFFMEKTLFGDESKKVQLISPKDGDVLLETILNEYFVENSEVSKLLVNSKKKAGVFVAFLTNQANIIPLPYTKIVLVKIIRGAIPSVKGASLSQIFQNLLETYVQNRESWRVIVEKNKVSMKDFETEIINLVSLKEKNAFAINFLINCLNSSFDDLAEIAADKVIAIFSSLKYEFQANLAKSIVDALSREGDISFDALATLQSLPLGADLIVVLLKDSQINKSEEPSVAKRRRRSSASARHALGTNELSKLAETHLQKITIILETLDKNLSKMSPTPALLGALFNLLSDLETLGSDAGLPVLYTQETLATTMVKVIQIFKAQNVALESSSVRTDIIVATIRASPSPQVQNRLLLVVSELASLAPETVLHSVMPIFTFMGTHTIKQDDEFSYHTVEKTISQVIPALVNYSKQEKSYEIEFLLTSFATAFEHVPRHRRVRLFTTLATTLGSELSIHIVLYLIGVQYNTALTSNRTAESRSLVDFAAAFLKNFSAVEQLVSITSFINIWKKIPSVPVKELNSAEEYDSSPIFQSTLFSKTATELATLRTKLIDFVDLALVGAENVSVAPLQVLVSAVLVDAHVTEKEKSSLLTSFGSLIKALLVLVNSESQETPLGASLYVLMSDVLSLLPIKEFVTSVSELLRDSSIDIDIRQNVTTLTSEKFELESTESEDAQEASSAMISILFQNIESESQLAQASLDAMSSLANKFGGNIHPDVLIKVLDLATGKAGLLSTNGEVIISSLSLITNIVSVLGIKTISYFAKIVPPSLKIFEDAKSLDDDEAKGSIQLSVLLLLSAFVKRIPAFVTTNLQEILKCIATASEVSDNIRSSIIQLIVQNMDHIAIIKALSNLWETVRVLDAASIGLYLNALESTVDVIDKKTATSQAARFFKLLMLLFEFRAQTDLDNNAIHRIEALFHSVANKYVMKLNDKTFRPLFALVVRWAFNGEGVVYGKITEVERLTSFYKFFNKLQENLRSIVTTYYTYFLEQTAAVLKRYSENKLDDVNLRRIILNSLTSSFKYDQDEYWQTQARFDVISEALTVQLVNIEESVGKYLVKAIAALAQNAASDEHNLALQTMFVTHMRAECKPREKFWAVRSLQGVYQKVGDQWLSNLPQLAPIIVELLEDDDEDVELAVRRGLVKTLEDHLGEPFENYLH</sequence>
<dbReference type="Pfam" id="PF08146">
    <property type="entry name" value="BP28CT"/>
    <property type="match status" value="1"/>
</dbReference>
<dbReference type="InterPro" id="IPR022125">
    <property type="entry name" value="U3snoRNP10_N"/>
</dbReference>
<gene>
    <name evidence="10" type="ORF">BON22_2347</name>
</gene>
<dbReference type="OMA" id="GEPFDRY"/>
<dbReference type="InterPro" id="IPR056473">
    <property type="entry name" value="HEAT_Utp10/HEAT1"/>
</dbReference>
<dbReference type="GO" id="GO:0032040">
    <property type="term" value="C:small-subunit processome"/>
    <property type="evidence" value="ECO:0007669"/>
    <property type="project" value="TreeGrafter"/>
</dbReference>
<evidence type="ECO:0000256" key="8">
    <source>
        <dbReference type="RuleBase" id="RU367065"/>
    </source>
</evidence>
<comment type="similarity">
    <text evidence="2 8">Belongs to the HEATR1/UTP10 family.</text>
</comment>
<evidence type="ECO:0000313" key="11">
    <source>
        <dbReference type="Proteomes" id="UP000189513"/>
    </source>
</evidence>
<evidence type="ECO:0000256" key="1">
    <source>
        <dbReference type="ARBA" id="ARBA00004604"/>
    </source>
</evidence>
<dbReference type="GO" id="GO:0034455">
    <property type="term" value="C:t-UTP complex"/>
    <property type="evidence" value="ECO:0007669"/>
    <property type="project" value="TreeGrafter"/>
</dbReference>
<evidence type="ECO:0000256" key="3">
    <source>
        <dbReference type="ARBA" id="ARBA00015399"/>
    </source>
</evidence>
<dbReference type="Pfam" id="PF23243">
    <property type="entry name" value="HEAT_HEATR1"/>
    <property type="match status" value="1"/>
</dbReference>
<evidence type="ECO:0000256" key="7">
    <source>
        <dbReference type="ARBA" id="ARBA00023274"/>
    </source>
</evidence>
<proteinExistence type="inferred from homology"/>
<evidence type="ECO:0000313" key="10">
    <source>
        <dbReference type="EMBL" id="ONH67535.1"/>
    </source>
</evidence>
<dbReference type="GO" id="GO:0045943">
    <property type="term" value="P:positive regulation of transcription by RNA polymerase I"/>
    <property type="evidence" value="ECO:0007669"/>
    <property type="project" value="TreeGrafter"/>
</dbReference>
<reference evidence="11" key="1">
    <citation type="journal article" date="2017" name="Genome Announc.">
        <title>Genome sequences of Cyberlindnera fabianii 65, Pichia kudriavzevii 129, and Saccharomyces cerevisiae 131 isolated from fermented masau fruits in Zimbabwe.</title>
        <authorList>
            <person name="van Rijswijck I.M.H."/>
            <person name="Derks M.F.L."/>
            <person name="Abee T."/>
            <person name="de Ridder D."/>
            <person name="Smid E.J."/>
        </authorList>
    </citation>
    <scope>NUCLEOTIDE SEQUENCE [LARGE SCALE GENOMIC DNA]</scope>
    <source>
        <strain evidence="11">65</strain>
    </source>
</reference>
<evidence type="ECO:0000259" key="9">
    <source>
        <dbReference type="SMART" id="SM01036"/>
    </source>
</evidence>
<dbReference type="GO" id="GO:0000462">
    <property type="term" value="P:maturation of SSU-rRNA from tricistronic rRNA transcript (SSU-rRNA, 5.8S rRNA, LSU-rRNA)"/>
    <property type="evidence" value="ECO:0007669"/>
    <property type="project" value="TreeGrafter"/>
</dbReference>
<dbReference type="Pfam" id="PF12397">
    <property type="entry name" value="U3snoRNP10"/>
    <property type="match status" value="1"/>
</dbReference>
<keyword evidence="5 8" id="KW-0698">rRNA processing</keyword>
<keyword evidence="4 8" id="KW-0690">Ribosome biogenesis</keyword>
<keyword evidence="6 8" id="KW-0539">Nucleus</keyword>
<dbReference type="GO" id="GO:0030686">
    <property type="term" value="C:90S preribosome"/>
    <property type="evidence" value="ECO:0007669"/>
    <property type="project" value="TreeGrafter"/>
</dbReference>
<accession>A0A1V2L7E5</accession>
<comment type="subcellular location">
    <subcellularLocation>
        <location evidence="1 8">Nucleus</location>
        <location evidence="1 8">Nucleolus</location>
    </subcellularLocation>
</comment>
<dbReference type="PANTHER" id="PTHR13457:SF1">
    <property type="entry name" value="HEAT REPEAT-CONTAINING PROTEIN 1"/>
    <property type="match status" value="1"/>
</dbReference>